<dbReference type="Pfam" id="PF12781">
    <property type="entry name" value="AAA_9"/>
    <property type="match status" value="1"/>
</dbReference>
<dbReference type="Gene3D" id="1.20.920.20">
    <property type="match status" value="1"/>
</dbReference>
<dbReference type="InterPro" id="IPR035706">
    <property type="entry name" value="AAA_9"/>
</dbReference>
<feature type="domain" description="Dynein heavy chain coiled coil stalk" evidence="3">
    <location>
        <begin position="46"/>
        <end position="398"/>
    </location>
</feature>
<dbReference type="InterPro" id="IPR026983">
    <property type="entry name" value="DHC"/>
</dbReference>
<feature type="domain" description="Dynein heavy chain ATP-binding dynein motor region" evidence="4">
    <location>
        <begin position="429"/>
        <end position="666"/>
    </location>
</feature>
<evidence type="ECO:0000313" key="6">
    <source>
        <dbReference type="EMBL" id="UYV82972.1"/>
    </source>
</evidence>
<organism evidence="6 7">
    <name type="scientific">Cordylochernes scorpioides</name>
    <dbReference type="NCBI Taxonomy" id="51811"/>
    <lineage>
        <taxon>Eukaryota</taxon>
        <taxon>Metazoa</taxon>
        <taxon>Ecdysozoa</taxon>
        <taxon>Arthropoda</taxon>
        <taxon>Chelicerata</taxon>
        <taxon>Arachnida</taxon>
        <taxon>Pseudoscorpiones</taxon>
        <taxon>Cheliferoidea</taxon>
        <taxon>Chernetidae</taxon>
        <taxon>Cordylochernes</taxon>
    </lineage>
</organism>
<evidence type="ECO:0000259" key="4">
    <source>
        <dbReference type="Pfam" id="PF12781"/>
    </source>
</evidence>
<name>A0ABY6LRH2_9ARAC</name>
<dbReference type="InterPro" id="IPR027417">
    <property type="entry name" value="P-loop_NTPase"/>
</dbReference>
<keyword evidence="7" id="KW-1185">Reference proteome</keyword>
<dbReference type="InterPro" id="IPR042219">
    <property type="entry name" value="AAA_lid_11_sf"/>
</dbReference>
<accession>A0ABY6LRH2</accession>
<dbReference type="InterPro" id="IPR024743">
    <property type="entry name" value="Dynein_HC_stalk"/>
</dbReference>
<protein>
    <submittedName>
        <fullName evidence="6">DNAH8</fullName>
    </submittedName>
</protein>
<feature type="coiled-coil region" evidence="2">
    <location>
        <begin position="284"/>
        <end position="353"/>
    </location>
</feature>
<evidence type="ECO:0000259" key="5">
    <source>
        <dbReference type="Pfam" id="PF18198"/>
    </source>
</evidence>
<gene>
    <name evidence="6" type="ORF">LAZ67_22001606</name>
</gene>
<proteinExistence type="inferred from homology"/>
<dbReference type="Gene3D" id="1.10.8.1220">
    <property type="match status" value="1"/>
</dbReference>
<evidence type="ECO:0000256" key="2">
    <source>
        <dbReference type="SAM" id="Coils"/>
    </source>
</evidence>
<dbReference type="InterPro" id="IPR041658">
    <property type="entry name" value="AAA_lid_11"/>
</dbReference>
<evidence type="ECO:0000259" key="3">
    <source>
        <dbReference type="Pfam" id="PF12777"/>
    </source>
</evidence>
<dbReference type="Proteomes" id="UP001235939">
    <property type="component" value="Chromosome 22"/>
</dbReference>
<dbReference type="Gene3D" id="1.10.8.720">
    <property type="entry name" value="Region D6 of dynein motor"/>
    <property type="match status" value="1"/>
</dbReference>
<reference evidence="6 7" key="1">
    <citation type="submission" date="2022-03" db="EMBL/GenBank/DDBJ databases">
        <title>A chromosomal length assembly of Cordylochernes scorpioides.</title>
        <authorList>
            <person name="Zeh D."/>
            <person name="Zeh J."/>
        </authorList>
    </citation>
    <scope>NUCLEOTIDE SEQUENCE [LARGE SCALE GENOMIC DNA]</scope>
    <source>
        <strain evidence="6">IN4F17</strain>
        <tissue evidence="6">Whole Body</tissue>
    </source>
</reference>
<dbReference type="PANTHER" id="PTHR46532">
    <property type="entry name" value="MALE FERTILITY FACTOR KL5"/>
    <property type="match status" value="1"/>
</dbReference>
<sequence>MLKETEAACRFRRQTFVTPKSYLSFLQGYKGIYTKSRYEIEGLSRRINSGLDKMLEAVESVNLLKIELAEMDKELIIKNAEAQLVLNEVTQVATAAEKVKAEVMTVKTRAEKIVSDIKSDKAVAEVKLEAARPALEEAEQALQTIKAADIATVRKLGKPPHLIMRIMDCVLILFLRRLETSQPDPEKPCPKTTWAESLKPPSQKTLCEQLMSDTRFMSQLQNFPKDTINEEMVELMHPYLRMEDYNMESAKKVCGNVAGLCSWTQAMAFFYSINKEVLPLKANLAIQESRLERAMSELSQAEETLQDKQKLLDQAQKQYNRAMKGKQALEDAAQKLNNKMLAAEALIDGLAGERLRWTNDSKEFTAQIERLVGDALLCTGFLSYAGPFNQEFRSNLITYWQRELKHRKIPFTTNLNLITMLTDGATLADWNLQGLPNDDLSIQNGIIVTKASRYPLLIDPQGQGKQWIKNKEKGLVTTNLNHRFFRTHLEDALSLGKALLLEDIQETLDPSLDNVLDKNFIKSGTTFKVKLGDKEADVNKEFKIFITTKLPNPSFSPEVGSQGKTAIGFTYISARTSIIDFTVTMKGLEDQLLGRVILTEKRASHHTLELEAERTSLIESVAENKRTMQMLEDNLLYKLSSIQGSLVEDESLISVLTTTKVMAADVSHKLIVAAETEIMINKAREEFRPVANRGSILYFLICDMSMVNIMYQTSLNQFLGLFDISMARSDRSFITATRINNIIEYLTFEVFRYTCRSLYETHKFLFTLLLALKIDSSKDNISHEEFQAFVKERLGYVATGGAALDIKSCPPKPYKWITDMTWLNLVEISKLPPFKDIISKVQRNNKIWRAWFETDAPEEEEIPDGYHVSLDVFRKLILIRYELKLIKIRNYYRHFTNEPPQGIKAGIKRTYQSITQEQLDLFKYPQWQPMLYSISFLHTVVQERRKFGPLGWNIPYEFNTADWAATVQYFQNHLDDMDPKEGVSWKTIHYMIGEVQYGGRVTDDYDKRLLNTFAAVSQLTVCVTDMLVWFGENIFDDEFCYYVGYPIPKCLTLGDYFKAIEELPNVDSPQAFGLHPNADITYQTNTANSVLDTIISIQPKDSASGGGETRESVVYRLAEDMLSKLPRDYIPHEVDYTILSSNSAFAGPKPG</sequence>
<dbReference type="EMBL" id="CP092884">
    <property type="protein sequence ID" value="UYV82972.1"/>
    <property type="molecule type" value="Genomic_DNA"/>
</dbReference>
<dbReference type="Gene3D" id="6.10.140.1060">
    <property type="match status" value="1"/>
</dbReference>
<dbReference type="Pfam" id="PF18198">
    <property type="entry name" value="AAA_lid_11"/>
    <property type="match status" value="1"/>
</dbReference>
<comment type="similarity">
    <text evidence="1">Belongs to the dynein heavy chain family.</text>
</comment>
<dbReference type="Gene3D" id="3.40.50.300">
    <property type="entry name" value="P-loop containing nucleotide triphosphate hydrolases"/>
    <property type="match status" value="1"/>
</dbReference>
<evidence type="ECO:0000256" key="1">
    <source>
        <dbReference type="ARBA" id="ARBA00008887"/>
    </source>
</evidence>
<keyword evidence="2" id="KW-0175">Coiled coil</keyword>
<dbReference type="Pfam" id="PF12777">
    <property type="entry name" value="MT"/>
    <property type="match status" value="1"/>
</dbReference>
<dbReference type="PANTHER" id="PTHR46532:SF4">
    <property type="entry name" value="AAA+ ATPASE DOMAIN-CONTAINING PROTEIN"/>
    <property type="match status" value="1"/>
</dbReference>
<evidence type="ECO:0000313" key="7">
    <source>
        <dbReference type="Proteomes" id="UP001235939"/>
    </source>
</evidence>
<feature type="domain" description="Dynein heavy chain AAA lid" evidence="5">
    <location>
        <begin position="927"/>
        <end position="1078"/>
    </location>
</feature>